<keyword evidence="11" id="KW-1185">Reference proteome</keyword>
<dbReference type="NCBIfam" id="TIGR01222">
    <property type="entry name" value="minC"/>
    <property type="match status" value="1"/>
</dbReference>
<proteinExistence type="inferred from homology"/>
<keyword evidence="4 6" id="KW-0131">Cell cycle</keyword>
<evidence type="ECO:0000256" key="1">
    <source>
        <dbReference type="ARBA" id="ARBA00006291"/>
    </source>
</evidence>
<dbReference type="Proteomes" id="UP000196027">
    <property type="component" value="Chromosome"/>
</dbReference>
<feature type="compositionally biased region" description="Basic and acidic residues" evidence="7">
    <location>
        <begin position="118"/>
        <end position="132"/>
    </location>
</feature>
<protein>
    <recommendedName>
        <fullName evidence="6">Probable septum site-determining protein MinC</fullName>
    </recommendedName>
</protein>
<dbReference type="OrthoDB" id="9794530at2"/>
<dbReference type="InterPro" id="IPR013033">
    <property type="entry name" value="MinC"/>
</dbReference>
<sequence>MTVLELAHYDIEKLDEEISEKIAQAPSFFNGLPIVISLEKLQAEDGHPVKFAELVECCRRNGMIPVAVRGGTTVQKSQAEAAGLAIIPAQKIKAPELEEKEILEPRQDTIKSSPPAETGHDTANETEIRDTEQTETLLVAPPSTETQVAPGNNTSSAGTGKTPEDQVNAEQHEPEVPETKVIAVPQQTKMVYTPVRSGQQIYAKDGDLIVLAAVSPGAEILADGNIHVYGPLRGRALAGINGNTKARIFCQSLEAELVSIAGQYKISEDLQQQSGWRSGVQIALDDDKLAVKKL</sequence>
<dbReference type="GO" id="GO:0051302">
    <property type="term" value="P:regulation of cell division"/>
    <property type="evidence" value="ECO:0007669"/>
    <property type="project" value="InterPro"/>
</dbReference>
<evidence type="ECO:0000256" key="7">
    <source>
        <dbReference type="SAM" id="MobiDB-lite"/>
    </source>
</evidence>
<dbReference type="HAMAP" id="MF_00267">
    <property type="entry name" value="MinC"/>
    <property type="match status" value="1"/>
</dbReference>
<organism evidence="10 11">
    <name type="scientific">Oleiphilus messinensis</name>
    <dbReference type="NCBI Taxonomy" id="141451"/>
    <lineage>
        <taxon>Bacteria</taxon>
        <taxon>Pseudomonadati</taxon>
        <taxon>Pseudomonadota</taxon>
        <taxon>Gammaproteobacteria</taxon>
        <taxon>Oceanospirillales</taxon>
        <taxon>Oleiphilaceae</taxon>
        <taxon>Oleiphilus</taxon>
    </lineage>
</organism>
<evidence type="ECO:0000256" key="4">
    <source>
        <dbReference type="ARBA" id="ARBA00023306"/>
    </source>
</evidence>
<keyword evidence="3 6" id="KW-0717">Septation</keyword>
<dbReference type="Pfam" id="PF03775">
    <property type="entry name" value="MinC_C"/>
    <property type="match status" value="1"/>
</dbReference>
<dbReference type="SUPFAM" id="SSF63848">
    <property type="entry name" value="Cell-division inhibitor MinC, C-terminal domain"/>
    <property type="match status" value="1"/>
</dbReference>
<evidence type="ECO:0000259" key="8">
    <source>
        <dbReference type="Pfam" id="PF03775"/>
    </source>
</evidence>
<dbReference type="Gene3D" id="3.30.70.260">
    <property type="match status" value="1"/>
</dbReference>
<name>A0A1Y0I4Z0_9GAMM</name>
<dbReference type="KEGG" id="ome:OLMES_1197"/>
<comment type="similarity">
    <text evidence="1 6">Belongs to the MinC family.</text>
</comment>
<dbReference type="EMBL" id="CP021425">
    <property type="protein sequence ID" value="ARU55279.1"/>
    <property type="molecule type" value="Genomic_DNA"/>
</dbReference>
<dbReference type="Pfam" id="PF05209">
    <property type="entry name" value="MinC_N"/>
    <property type="match status" value="1"/>
</dbReference>
<evidence type="ECO:0000256" key="6">
    <source>
        <dbReference type="HAMAP-Rule" id="MF_00267"/>
    </source>
</evidence>
<evidence type="ECO:0000259" key="9">
    <source>
        <dbReference type="Pfam" id="PF05209"/>
    </source>
</evidence>
<feature type="region of interest" description="Disordered" evidence="7">
    <location>
        <begin position="97"/>
        <end position="176"/>
    </location>
</feature>
<dbReference type="PANTHER" id="PTHR34108:SF1">
    <property type="entry name" value="SEPTUM SITE-DETERMINING PROTEIN MINC"/>
    <property type="match status" value="1"/>
</dbReference>
<accession>A0A1Y0I4Z0</accession>
<dbReference type="InterPro" id="IPR016098">
    <property type="entry name" value="CAP/MinC_C"/>
</dbReference>
<dbReference type="InterPro" id="IPR007874">
    <property type="entry name" value="MinC_N"/>
</dbReference>
<feature type="domain" description="Septum formation inhibitor MinC N-terminal" evidence="9">
    <location>
        <begin position="1"/>
        <end position="65"/>
    </location>
</feature>
<dbReference type="Gene3D" id="2.160.20.70">
    <property type="match status" value="1"/>
</dbReference>
<gene>
    <name evidence="6" type="primary">minC</name>
    <name evidence="10" type="ORF">OLMES_1197</name>
</gene>
<dbReference type="GO" id="GO:0000902">
    <property type="term" value="P:cell morphogenesis"/>
    <property type="evidence" value="ECO:0007669"/>
    <property type="project" value="InterPro"/>
</dbReference>
<dbReference type="InterPro" id="IPR005526">
    <property type="entry name" value="Septum_form_inhib_MinC_C"/>
</dbReference>
<evidence type="ECO:0000313" key="11">
    <source>
        <dbReference type="Proteomes" id="UP000196027"/>
    </source>
</evidence>
<dbReference type="GO" id="GO:1901891">
    <property type="term" value="P:regulation of cell septum assembly"/>
    <property type="evidence" value="ECO:0007669"/>
    <property type="project" value="InterPro"/>
</dbReference>
<keyword evidence="2 6" id="KW-0132">Cell division</keyword>
<reference evidence="10 11" key="1">
    <citation type="submission" date="2017-05" db="EMBL/GenBank/DDBJ databases">
        <title>Genomic insights into alkan degradation activity of Oleiphilus messinensis.</title>
        <authorList>
            <person name="Kozyavkin S.A."/>
            <person name="Slesarev A.I."/>
            <person name="Golyshin P.N."/>
            <person name="Korzhenkov A."/>
            <person name="Golyshina O.N."/>
            <person name="Toshchakov S.V."/>
        </authorList>
    </citation>
    <scope>NUCLEOTIDE SEQUENCE [LARGE SCALE GENOMIC DNA]</scope>
    <source>
        <strain evidence="10 11">ME102</strain>
    </source>
</reference>
<dbReference type="InterPro" id="IPR036145">
    <property type="entry name" value="MinC_C_sf"/>
</dbReference>
<evidence type="ECO:0000256" key="3">
    <source>
        <dbReference type="ARBA" id="ARBA00023210"/>
    </source>
</evidence>
<feature type="compositionally biased region" description="Polar residues" evidence="7">
    <location>
        <begin position="143"/>
        <end position="159"/>
    </location>
</feature>
<feature type="domain" description="Septum formation inhibitor MinC C-terminal" evidence="8">
    <location>
        <begin position="191"/>
        <end position="291"/>
    </location>
</feature>
<evidence type="ECO:0000256" key="5">
    <source>
        <dbReference type="ARBA" id="ARBA00025606"/>
    </source>
</evidence>
<dbReference type="AlphaFoldDB" id="A0A1Y0I4Z0"/>
<comment type="subunit">
    <text evidence="6">Interacts with MinD and FtsZ.</text>
</comment>
<dbReference type="GO" id="GO:0000917">
    <property type="term" value="P:division septum assembly"/>
    <property type="evidence" value="ECO:0007669"/>
    <property type="project" value="UniProtKB-KW"/>
</dbReference>
<dbReference type="PANTHER" id="PTHR34108">
    <property type="entry name" value="SEPTUM SITE-DETERMINING PROTEIN MINC"/>
    <property type="match status" value="1"/>
</dbReference>
<evidence type="ECO:0000256" key="2">
    <source>
        <dbReference type="ARBA" id="ARBA00022618"/>
    </source>
</evidence>
<feature type="compositionally biased region" description="Basic and acidic residues" evidence="7">
    <location>
        <begin position="97"/>
        <end position="109"/>
    </location>
</feature>
<evidence type="ECO:0000313" key="10">
    <source>
        <dbReference type="EMBL" id="ARU55279.1"/>
    </source>
</evidence>
<comment type="function">
    <text evidence="5 6">Cell division inhibitor that blocks the formation of polar Z ring septums. Rapidly oscillates between the poles of the cell to destabilize FtsZ filaments that have formed before they mature into polar Z rings. Prevents FtsZ polymerization.</text>
</comment>